<keyword evidence="5 8" id="KW-0949">S-adenosyl-L-methionine</keyword>
<dbReference type="PANTHER" id="PTHR30481:SF3">
    <property type="entry name" value="DNA ADENINE METHYLASE"/>
    <property type="match status" value="1"/>
</dbReference>
<accession>A0AAP2DEC7</accession>
<dbReference type="GO" id="GO:0032259">
    <property type="term" value="P:methylation"/>
    <property type="evidence" value="ECO:0007669"/>
    <property type="project" value="UniProtKB-KW"/>
</dbReference>
<dbReference type="RefSeq" id="WP_254092443.1">
    <property type="nucleotide sequence ID" value="NZ_JAHESC010000037.1"/>
</dbReference>
<protein>
    <recommendedName>
        <fullName evidence="2 8">Site-specific DNA-methyltransferase (adenine-specific)</fullName>
        <ecNumber evidence="2 8">2.1.1.72</ecNumber>
    </recommendedName>
</protein>
<dbReference type="PIRSF" id="PIRSF000398">
    <property type="entry name" value="M_m6A_EcoRV"/>
    <property type="match status" value="1"/>
</dbReference>
<keyword evidence="10" id="KW-1185">Reference proteome</keyword>
<keyword evidence="4 8" id="KW-0808">Transferase</keyword>
<evidence type="ECO:0000256" key="3">
    <source>
        <dbReference type="ARBA" id="ARBA00022603"/>
    </source>
</evidence>
<comment type="catalytic activity">
    <reaction evidence="6 8">
        <text>a 2'-deoxyadenosine in DNA + S-adenosyl-L-methionine = an N(6)-methyl-2'-deoxyadenosine in DNA + S-adenosyl-L-homocysteine + H(+)</text>
        <dbReference type="Rhea" id="RHEA:15197"/>
        <dbReference type="Rhea" id="RHEA-COMP:12418"/>
        <dbReference type="Rhea" id="RHEA-COMP:12419"/>
        <dbReference type="ChEBI" id="CHEBI:15378"/>
        <dbReference type="ChEBI" id="CHEBI:57856"/>
        <dbReference type="ChEBI" id="CHEBI:59789"/>
        <dbReference type="ChEBI" id="CHEBI:90615"/>
        <dbReference type="ChEBI" id="CHEBI:90616"/>
        <dbReference type="EC" id="2.1.1.72"/>
    </reaction>
</comment>
<evidence type="ECO:0000313" key="10">
    <source>
        <dbReference type="Proteomes" id="UP001319180"/>
    </source>
</evidence>
<dbReference type="PROSITE" id="PS00092">
    <property type="entry name" value="N6_MTASE"/>
    <property type="match status" value="1"/>
</dbReference>
<dbReference type="InterPro" id="IPR023095">
    <property type="entry name" value="Ade_MeTrfase_dom_2"/>
</dbReference>
<dbReference type="GO" id="GO:0009307">
    <property type="term" value="P:DNA restriction-modification system"/>
    <property type="evidence" value="ECO:0007669"/>
    <property type="project" value="InterPro"/>
</dbReference>
<evidence type="ECO:0000256" key="8">
    <source>
        <dbReference type="RuleBase" id="RU361257"/>
    </source>
</evidence>
<dbReference type="InterPro" id="IPR012327">
    <property type="entry name" value="MeTrfase_D12"/>
</dbReference>
<evidence type="ECO:0000256" key="4">
    <source>
        <dbReference type="ARBA" id="ARBA00022679"/>
    </source>
</evidence>
<comment type="caution">
    <text evidence="9">The sequence shown here is derived from an EMBL/GenBank/DDBJ whole genome shotgun (WGS) entry which is preliminary data.</text>
</comment>
<dbReference type="Gene3D" id="3.40.50.150">
    <property type="entry name" value="Vaccinia Virus protein VP39"/>
    <property type="match status" value="1"/>
</dbReference>
<evidence type="ECO:0000256" key="6">
    <source>
        <dbReference type="ARBA" id="ARBA00047942"/>
    </source>
</evidence>
<dbReference type="InterPro" id="IPR012263">
    <property type="entry name" value="M_m6A_EcoRV"/>
</dbReference>
<evidence type="ECO:0000313" key="9">
    <source>
        <dbReference type="EMBL" id="MBT1689220.1"/>
    </source>
</evidence>
<dbReference type="Gene3D" id="1.10.1020.10">
    <property type="entry name" value="Adenine-specific Methyltransferase, Domain 2"/>
    <property type="match status" value="1"/>
</dbReference>
<evidence type="ECO:0000256" key="7">
    <source>
        <dbReference type="PIRSR" id="PIRSR000398-1"/>
    </source>
</evidence>
<feature type="binding site" evidence="7">
    <location>
        <position position="16"/>
    </location>
    <ligand>
        <name>S-adenosyl-L-methionine</name>
        <dbReference type="ChEBI" id="CHEBI:59789"/>
    </ligand>
</feature>
<dbReference type="AlphaFoldDB" id="A0AAP2DEC7"/>
<evidence type="ECO:0000256" key="5">
    <source>
        <dbReference type="ARBA" id="ARBA00022691"/>
    </source>
</evidence>
<proteinExistence type="inferred from homology"/>
<evidence type="ECO:0000256" key="2">
    <source>
        <dbReference type="ARBA" id="ARBA00011900"/>
    </source>
</evidence>
<feature type="binding site" evidence="7">
    <location>
        <position position="180"/>
    </location>
    <ligand>
        <name>S-adenosyl-L-methionine</name>
        <dbReference type="ChEBI" id="CHEBI:59789"/>
    </ligand>
</feature>
<name>A0AAP2DEC7_9BACT</name>
<dbReference type="GO" id="GO:1904047">
    <property type="term" value="F:S-adenosyl-L-methionine binding"/>
    <property type="evidence" value="ECO:0007669"/>
    <property type="project" value="TreeGrafter"/>
</dbReference>
<dbReference type="InterPro" id="IPR029063">
    <property type="entry name" value="SAM-dependent_MTases_sf"/>
</dbReference>
<dbReference type="SUPFAM" id="SSF53335">
    <property type="entry name" value="S-adenosyl-L-methionine-dependent methyltransferases"/>
    <property type="match status" value="1"/>
</dbReference>
<dbReference type="InterPro" id="IPR002052">
    <property type="entry name" value="DNA_methylase_N6_adenine_CS"/>
</dbReference>
<reference evidence="9 10" key="1">
    <citation type="submission" date="2021-05" db="EMBL/GenBank/DDBJ databases">
        <title>A Polyphasic approach of four new species of the genus Ohtaekwangia: Ohtaekwangia histidinii sp. nov., Ohtaekwangia cretensis sp. nov., Ohtaekwangia indiensis sp. nov., Ohtaekwangia reichenbachii sp. nov. from diverse environment.</title>
        <authorList>
            <person name="Octaviana S."/>
        </authorList>
    </citation>
    <scope>NUCLEOTIDE SEQUENCE [LARGE SCALE GENOMIC DNA]</scope>
    <source>
        <strain evidence="9 10">PWU37</strain>
    </source>
</reference>
<dbReference type="Pfam" id="PF02086">
    <property type="entry name" value="MethyltransfD12"/>
    <property type="match status" value="1"/>
</dbReference>
<gene>
    <name evidence="9" type="ORF">KK078_21825</name>
</gene>
<feature type="binding site" evidence="7">
    <location>
        <position position="57"/>
    </location>
    <ligand>
        <name>S-adenosyl-L-methionine</name>
        <dbReference type="ChEBI" id="CHEBI:59789"/>
    </ligand>
</feature>
<dbReference type="Proteomes" id="UP001319180">
    <property type="component" value="Unassembled WGS sequence"/>
</dbReference>
<dbReference type="GO" id="GO:0009007">
    <property type="term" value="F:site-specific DNA-methyltransferase (adenine-specific) activity"/>
    <property type="evidence" value="ECO:0007669"/>
    <property type="project" value="UniProtKB-UniRule"/>
</dbReference>
<sequence>MEESSIIPFLKWPGGKRWFVRHYSHLLPTTYNRYIEPFLGGGSVFFHLQPEAALLGDINPDILSVYLGLKNNWRYIKRSLQHHQRNHCDEYYYKVRDAVPQDVLRQASRMIYLNRTCFNGIYRVNANGDFNVPKGSKDSVLLDTDDFEAVSMALQHASIYLCDFETLIDNAQEGDFVFADPPYTVRHNRNGFVKYNEVLFSWEDQIRLSRALLRAKKRGATIIATNANHASVRELYETRHFVLETVSRFSSISASPESRRQFEELVIIST</sequence>
<evidence type="ECO:0000256" key="1">
    <source>
        <dbReference type="ARBA" id="ARBA00006594"/>
    </source>
</evidence>
<dbReference type="GO" id="GO:0043565">
    <property type="term" value="F:sequence-specific DNA binding"/>
    <property type="evidence" value="ECO:0007669"/>
    <property type="project" value="TreeGrafter"/>
</dbReference>
<comment type="similarity">
    <text evidence="1 8">Belongs to the N(4)/N(6)-methyltransferase family.</text>
</comment>
<dbReference type="GO" id="GO:0006298">
    <property type="term" value="P:mismatch repair"/>
    <property type="evidence" value="ECO:0007669"/>
    <property type="project" value="TreeGrafter"/>
</dbReference>
<dbReference type="EMBL" id="JAHESC010000037">
    <property type="protein sequence ID" value="MBT1689220.1"/>
    <property type="molecule type" value="Genomic_DNA"/>
</dbReference>
<keyword evidence="3 8" id="KW-0489">Methyltransferase</keyword>
<organism evidence="9 10">
    <name type="scientific">Dawidia soli</name>
    <dbReference type="NCBI Taxonomy" id="2782352"/>
    <lineage>
        <taxon>Bacteria</taxon>
        <taxon>Pseudomonadati</taxon>
        <taxon>Bacteroidota</taxon>
        <taxon>Cytophagia</taxon>
        <taxon>Cytophagales</taxon>
        <taxon>Chryseotaleaceae</taxon>
        <taxon>Dawidia</taxon>
    </lineage>
</organism>
<feature type="binding site" evidence="7">
    <location>
        <position position="12"/>
    </location>
    <ligand>
        <name>S-adenosyl-L-methionine</name>
        <dbReference type="ChEBI" id="CHEBI:59789"/>
    </ligand>
</feature>
<dbReference type="NCBIfam" id="TIGR00571">
    <property type="entry name" value="dam"/>
    <property type="match status" value="1"/>
</dbReference>
<dbReference type="EC" id="2.1.1.72" evidence="2 8"/>
<dbReference type="PANTHER" id="PTHR30481">
    <property type="entry name" value="DNA ADENINE METHYLASE"/>
    <property type="match status" value="1"/>
</dbReference>
<dbReference type="PRINTS" id="PR00505">
    <property type="entry name" value="D12N6MTFRASE"/>
</dbReference>